<organism evidence="15 16">
    <name type="scientific">Eubacterium ramulus</name>
    <dbReference type="NCBI Taxonomy" id="39490"/>
    <lineage>
        <taxon>Bacteria</taxon>
        <taxon>Bacillati</taxon>
        <taxon>Bacillota</taxon>
        <taxon>Clostridia</taxon>
        <taxon>Eubacteriales</taxon>
        <taxon>Eubacteriaceae</taxon>
        <taxon>Eubacterium</taxon>
    </lineage>
</organism>
<evidence type="ECO:0000256" key="2">
    <source>
        <dbReference type="ARBA" id="ARBA00022705"/>
    </source>
</evidence>
<keyword evidence="6 12" id="KW-0347">Helicase</keyword>
<dbReference type="NCBIfam" id="TIGR00595">
    <property type="entry name" value="priA"/>
    <property type="match status" value="1"/>
</dbReference>
<dbReference type="CDD" id="cd18804">
    <property type="entry name" value="SF2_C_priA"/>
    <property type="match status" value="1"/>
</dbReference>
<comment type="cofactor">
    <cofactor evidence="12">
        <name>Zn(2+)</name>
        <dbReference type="ChEBI" id="CHEBI:29105"/>
    </cofactor>
    <text evidence="12">Binds 2 zinc ions per subunit.</text>
</comment>
<feature type="binding site" evidence="12">
    <location>
        <position position="478"/>
    </location>
    <ligand>
        <name>Zn(2+)</name>
        <dbReference type="ChEBI" id="CHEBI:29105"/>
        <label>2</label>
    </ligand>
</feature>
<evidence type="ECO:0000256" key="1">
    <source>
        <dbReference type="ARBA" id="ARBA00022515"/>
    </source>
</evidence>
<dbReference type="PANTHER" id="PTHR30580">
    <property type="entry name" value="PRIMOSOMAL PROTEIN N"/>
    <property type="match status" value="1"/>
</dbReference>
<dbReference type="FunFam" id="3.40.50.300:FF:000489">
    <property type="entry name" value="Primosome assembly protein PriA"/>
    <property type="match status" value="1"/>
</dbReference>
<dbReference type="STRING" id="39490.ERS852448_00954"/>
<keyword evidence="3 12" id="KW-0479">Metal-binding</keyword>
<dbReference type="InterPro" id="IPR041222">
    <property type="entry name" value="PriA_3primeBD"/>
</dbReference>
<protein>
    <recommendedName>
        <fullName evidence="12">Replication restart protein PriA</fullName>
    </recommendedName>
    <alternativeName>
        <fullName evidence="12">ATP-dependent DNA helicase PriA</fullName>
        <ecNumber evidence="12">5.6.2.4</ecNumber>
    </alternativeName>
    <alternativeName>
        <fullName evidence="12">DNA 3'-5' helicase PriA</fullName>
    </alternativeName>
</protein>
<dbReference type="Pfam" id="PF18074">
    <property type="entry name" value="PriA_C"/>
    <property type="match status" value="1"/>
</dbReference>
<evidence type="ECO:0000256" key="3">
    <source>
        <dbReference type="ARBA" id="ARBA00022723"/>
    </source>
</evidence>
<dbReference type="GO" id="GO:0006310">
    <property type="term" value="P:DNA recombination"/>
    <property type="evidence" value="ECO:0007669"/>
    <property type="project" value="InterPro"/>
</dbReference>
<dbReference type="InterPro" id="IPR001650">
    <property type="entry name" value="Helicase_C-like"/>
</dbReference>
<dbReference type="SUPFAM" id="SSF52540">
    <property type="entry name" value="P-loop containing nucleoside triphosphate hydrolases"/>
    <property type="match status" value="2"/>
</dbReference>
<dbReference type="EMBL" id="CYYA01000005">
    <property type="protein sequence ID" value="CUM89453.1"/>
    <property type="molecule type" value="Genomic_DNA"/>
</dbReference>
<dbReference type="InterPro" id="IPR042115">
    <property type="entry name" value="PriA_3primeBD_sf"/>
</dbReference>
<dbReference type="Gene3D" id="3.40.50.300">
    <property type="entry name" value="P-loop containing nucleotide triphosphate hydrolases"/>
    <property type="match status" value="2"/>
</dbReference>
<comment type="catalytic activity">
    <reaction evidence="11 12">
        <text>ATP + H2O = ADP + phosphate + H(+)</text>
        <dbReference type="Rhea" id="RHEA:13065"/>
        <dbReference type="ChEBI" id="CHEBI:15377"/>
        <dbReference type="ChEBI" id="CHEBI:15378"/>
        <dbReference type="ChEBI" id="CHEBI:30616"/>
        <dbReference type="ChEBI" id="CHEBI:43474"/>
        <dbReference type="ChEBI" id="CHEBI:456216"/>
        <dbReference type="EC" id="5.6.2.4"/>
    </reaction>
</comment>
<comment type="function">
    <text evidence="12">Initiates the restart of stalled replication forks, which reloads the replicative helicase on sites other than the origin of replication. Recognizes and binds to abandoned replication forks and remodels them to uncover a helicase loading site. Promotes assembly of the primosome at these replication forks.</text>
</comment>
<dbReference type="GO" id="GO:0006270">
    <property type="term" value="P:DNA replication initiation"/>
    <property type="evidence" value="ECO:0007669"/>
    <property type="project" value="TreeGrafter"/>
</dbReference>
<keyword evidence="5 12" id="KW-0378">Hydrolase</keyword>
<evidence type="ECO:0000256" key="5">
    <source>
        <dbReference type="ARBA" id="ARBA00022801"/>
    </source>
</evidence>
<feature type="domain" description="Helicase C-terminal" evidence="14">
    <location>
        <begin position="486"/>
        <end position="651"/>
    </location>
</feature>
<dbReference type="Proteomes" id="UP000095492">
    <property type="component" value="Unassembled WGS sequence"/>
</dbReference>
<feature type="binding site" evidence="12">
    <location>
        <position position="481"/>
    </location>
    <ligand>
        <name>Zn(2+)</name>
        <dbReference type="ChEBI" id="CHEBI:29105"/>
        <label>2</label>
    </ligand>
</feature>
<evidence type="ECO:0000256" key="9">
    <source>
        <dbReference type="ARBA" id="ARBA00023125"/>
    </source>
</evidence>
<dbReference type="HAMAP" id="MF_00983">
    <property type="entry name" value="PriA"/>
    <property type="match status" value="1"/>
</dbReference>
<feature type="binding site" evidence="12">
    <location>
        <position position="452"/>
    </location>
    <ligand>
        <name>Zn(2+)</name>
        <dbReference type="ChEBI" id="CHEBI:29105"/>
        <label>1</label>
    </ligand>
</feature>
<comment type="catalytic activity">
    <reaction evidence="12">
        <text>Couples ATP hydrolysis with the unwinding of duplex DNA by translocating in the 3'-5' direction.</text>
        <dbReference type="EC" id="5.6.2.4"/>
    </reaction>
</comment>
<dbReference type="GO" id="GO:0043138">
    <property type="term" value="F:3'-5' DNA helicase activity"/>
    <property type="evidence" value="ECO:0007669"/>
    <property type="project" value="UniProtKB-EC"/>
</dbReference>
<dbReference type="Pfam" id="PF17764">
    <property type="entry name" value="PriA_3primeBD"/>
    <property type="match status" value="1"/>
</dbReference>
<dbReference type="InterPro" id="IPR040498">
    <property type="entry name" value="PriA_CRR"/>
</dbReference>
<dbReference type="GO" id="GO:0008270">
    <property type="term" value="F:zinc ion binding"/>
    <property type="evidence" value="ECO:0007669"/>
    <property type="project" value="UniProtKB-UniRule"/>
</dbReference>
<dbReference type="EC" id="5.6.2.4" evidence="12"/>
<feature type="binding site" evidence="12">
    <location>
        <position position="494"/>
    </location>
    <ligand>
        <name>Zn(2+)</name>
        <dbReference type="ChEBI" id="CHEBI:29105"/>
        <label>1</label>
    </ligand>
</feature>
<keyword evidence="9 12" id="KW-0238">DNA-binding</keyword>
<name>A0A173SGI8_EUBRA</name>
<keyword evidence="7 12" id="KW-0862">Zinc</keyword>
<evidence type="ECO:0000259" key="14">
    <source>
        <dbReference type="PROSITE" id="PS51194"/>
    </source>
</evidence>
<gene>
    <name evidence="12 15" type="primary">priA</name>
    <name evidence="15" type="ORF">ERS852448_00954</name>
</gene>
<feature type="binding site" evidence="12">
    <location>
        <position position="455"/>
    </location>
    <ligand>
        <name>Zn(2+)</name>
        <dbReference type="ChEBI" id="CHEBI:29105"/>
        <label>1</label>
    </ligand>
</feature>
<dbReference type="PROSITE" id="PS51192">
    <property type="entry name" value="HELICASE_ATP_BIND_1"/>
    <property type="match status" value="1"/>
</dbReference>
<dbReference type="InterPro" id="IPR011545">
    <property type="entry name" value="DEAD/DEAH_box_helicase_dom"/>
</dbReference>
<dbReference type="GO" id="GO:0005524">
    <property type="term" value="F:ATP binding"/>
    <property type="evidence" value="ECO:0007669"/>
    <property type="project" value="UniProtKB-UniRule"/>
</dbReference>
<evidence type="ECO:0000256" key="7">
    <source>
        <dbReference type="ARBA" id="ARBA00022833"/>
    </source>
</evidence>
<dbReference type="PROSITE" id="PS51194">
    <property type="entry name" value="HELICASE_CTER"/>
    <property type="match status" value="1"/>
</dbReference>
<sequence length="749" mass="85365">MDKKTLYANIIIDISHEKLDRTFQYRIPENLLDQIHPGTPVEIPFGRSNRKIRGYVVEVTEEPEFAPERIKPVSHVIREGIPIEGQLIALAAWMRENFGGTMNQALKTVLPVKQKTTEKEQRLIWLKPDPTTAKSLLGELQRKHQTARARLLEALLEQSPLPYETVTQKLNITASVIRAMQERELIRVESIRSWRNPLDQMKKQETVVTLNPAQQQIVTGIENGWQSGDERPCLIHGVTGSGKTEVYMELIKSVLREGKQAIVLIPEIALTFQTVLRFYNHFGERVSILNSRMSPGERSDQFERAKRGLLDVMIGPRSALFTPFPNLGVIIIDEEHEAAYKSETVPRYHARETAIARGMLCGAHVVLGSATPSVESYDRAQQGQYRLFEMKERVSARPLPTVYTVDLREELRNGNRSILSDRLRKLMTDRLEKKEQIMLFLNRRGVAGFVSCRSCGEVIKCPHCDVSLNLHNDGNLVCHYCGYQQPMVKKCPSCGSSYVGGFKAGTQKIEQYVRQQFPSARVLRMDLDTTRKKGGYESILSAFSNQEADILIGTQMIVKGHDFPNVTLVGILAADLSLHISDYRAPERTFQLLTQAAGRAGRGCRQGEVVIQTYQPEHYSIVTAAAQDYEAFFQQEIFFREMLHYPPKWHMLVVHAASEKEMLVKQAQDMLKYKLLTKMEKEKEHLQIIGPADAAVSRINDIFRKVLYVKAEDYQLLVHAKNMLEQEIRKDPAFRAVTIQFDFDPMNGF</sequence>
<dbReference type="GO" id="GO:0016887">
    <property type="term" value="F:ATP hydrolysis activity"/>
    <property type="evidence" value="ECO:0007669"/>
    <property type="project" value="RHEA"/>
</dbReference>
<keyword evidence="10 12" id="KW-0413">Isomerase</keyword>
<reference evidence="15 16" key="1">
    <citation type="submission" date="2015-09" db="EMBL/GenBank/DDBJ databases">
        <authorList>
            <consortium name="Pathogen Informatics"/>
        </authorList>
    </citation>
    <scope>NUCLEOTIDE SEQUENCE [LARGE SCALE GENOMIC DNA]</scope>
    <source>
        <strain evidence="15 16">2789STDY5608891</strain>
    </source>
</reference>
<dbReference type="GO" id="GO:0006269">
    <property type="term" value="P:DNA replication, synthesis of primer"/>
    <property type="evidence" value="ECO:0007669"/>
    <property type="project" value="UniProtKB-KW"/>
</dbReference>
<dbReference type="SMART" id="SM00487">
    <property type="entry name" value="DEXDc"/>
    <property type="match status" value="1"/>
</dbReference>
<comment type="subunit">
    <text evidence="12">Component of the replication restart primosome.</text>
</comment>
<feature type="binding site" evidence="12">
    <location>
        <position position="491"/>
    </location>
    <ligand>
        <name>Zn(2+)</name>
        <dbReference type="ChEBI" id="CHEBI:29105"/>
        <label>1</label>
    </ligand>
</feature>
<dbReference type="RefSeq" id="WP_242853579.1">
    <property type="nucleotide sequence ID" value="NZ_CP173382.1"/>
</dbReference>
<dbReference type="GO" id="GO:0006302">
    <property type="term" value="P:double-strand break repair"/>
    <property type="evidence" value="ECO:0007669"/>
    <property type="project" value="InterPro"/>
</dbReference>
<evidence type="ECO:0000313" key="15">
    <source>
        <dbReference type="EMBL" id="CUM89453.1"/>
    </source>
</evidence>
<evidence type="ECO:0000256" key="11">
    <source>
        <dbReference type="ARBA" id="ARBA00048988"/>
    </source>
</evidence>
<dbReference type="InterPro" id="IPR041236">
    <property type="entry name" value="PriA_C"/>
</dbReference>
<dbReference type="GO" id="GO:0003677">
    <property type="term" value="F:DNA binding"/>
    <property type="evidence" value="ECO:0007669"/>
    <property type="project" value="UniProtKB-UniRule"/>
</dbReference>
<dbReference type="Pfam" id="PF00271">
    <property type="entry name" value="Helicase_C"/>
    <property type="match status" value="1"/>
</dbReference>
<dbReference type="GO" id="GO:1990077">
    <property type="term" value="C:primosome complex"/>
    <property type="evidence" value="ECO:0007669"/>
    <property type="project" value="UniProtKB-UniRule"/>
</dbReference>
<dbReference type="SMART" id="SM00490">
    <property type="entry name" value="HELICc"/>
    <property type="match status" value="1"/>
</dbReference>
<keyword evidence="4 12" id="KW-0547">Nucleotide-binding</keyword>
<dbReference type="AlphaFoldDB" id="A0A173SGI8"/>
<evidence type="ECO:0000256" key="6">
    <source>
        <dbReference type="ARBA" id="ARBA00022806"/>
    </source>
</evidence>
<feature type="binding site" evidence="12">
    <location>
        <position position="461"/>
    </location>
    <ligand>
        <name>Zn(2+)</name>
        <dbReference type="ChEBI" id="CHEBI:29105"/>
        <label>2</label>
    </ligand>
</feature>
<accession>A0A173SGI8</accession>
<keyword evidence="2 12" id="KW-0235">DNA replication</keyword>
<dbReference type="InterPro" id="IPR027417">
    <property type="entry name" value="P-loop_NTPase"/>
</dbReference>
<evidence type="ECO:0000256" key="8">
    <source>
        <dbReference type="ARBA" id="ARBA00022840"/>
    </source>
</evidence>
<comment type="similarity">
    <text evidence="12">Belongs to the helicase family. PriA subfamily.</text>
</comment>
<dbReference type="CDD" id="cd17929">
    <property type="entry name" value="DEXHc_priA"/>
    <property type="match status" value="1"/>
</dbReference>
<dbReference type="Pfam" id="PF18319">
    <property type="entry name" value="Zn_ribbon_PriA"/>
    <property type="match status" value="1"/>
</dbReference>
<keyword evidence="8 12" id="KW-0067">ATP-binding</keyword>
<dbReference type="PANTHER" id="PTHR30580:SF0">
    <property type="entry name" value="PRIMOSOMAL PROTEIN N"/>
    <property type="match status" value="1"/>
</dbReference>
<dbReference type="Gene3D" id="3.40.1440.60">
    <property type="entry name" value="PriA, 3(prime) DNA-binding domain"/>
    <property type="match status" value="1"/>
</dbReference>
<proteinExistence type="inferred from homology"/>
<evidence type="ECO:0000259" key="13">
    <source>
        <dbReference type="PROSITE" id="PS51192"/>
    </source>
</evidence>
<feature type="binding site" evidence="12">
    <location>
        <position position="464"/>
    </location>
    <ligand>
        <name>Zn(2+)</name>
        <dbReference type="ChEBI" id="CHEBI:29105"/>
        <label>2</label>
    </ligand>
</feature>
<evidence type="ECO:0000313" key="16">
    <source>
        <dbReference type="Proteomes" id="UP000095492"/>
    </source>
</evidence>
<dbReference type="InterPro" id="IPR005259">
    <property type="entry name" value="PriA"/>
</dbReference>
<keyword evidence="1 12" id="KW-0639">Primosome</keyword>
<evidence type="ECO:0000256" key="12">
    <source>
        <dbReference type="HAMAP-Rule" id="MF_00983"/>
    </source>
</evidence>
<feature type="domain" description="Helicase ATP-binding" evidence="13">
    <location>
        <begin position="224"/>
        <end position="390"/>
    </location>
</feature>
<evidence type="ECO:0000256" key="4">
    <source>
        <dbReference type="ARBA" id="ARBA00022741"/>
    </source>
</evidence>
<dbReference type="InterPro" id="IPR014001">
    <property type="entry name" value="Helicase_ATP-bd"/>
</dbReference>
<dbReference type="Pfam" id="PF00270">
    <property type="entry name" value="DEAD"/>
    <property type="match status" value="1"/>
</dbReference>
<dbReference type="GeneID" id="97390284"/>
<evidence type="ECO:0000256" key="10">
    <source>
        <dbReference type="ARBA" id="ARBA00023235"/>
    </source>
</evidence>